<feature type="active site" evidence="6">
    <location>
        <position position="179"/>
    </location>
</feature>
<dbReference type="Pfam" id="PF00171">
    <property type="entry name" value="Aldedh"/>
    <property type="match status" value="1"/>
</dbReference>
<reference evidence="9" key="2">
    <citation type="submission" date="2020-04" db="EMBL/GenBank/DDBJ databases">
        <authorList>
            <person name="Santos R.A.C."/>
            <person name="Steenwyk J.L."/>
            <person name="Rivero-Menendez O."/>
            <person name="Mead M.E."/>
            <person name="Silva L.P."/>
            <person name="Bastos R.W."/>
            <person name="Alastruey-Izquierdo A."/>
            <person name="Goldman G.H."/>
            <person name="Rokas A."/>
        </authorList>
    </citation>
    <scope>NUCLEOTIDE SEQUENCE</scope>
    <source>
        <strain evidence="9">CNM-CM6805</strain>
    </source>
</reference>
<organism evidence="9 10">
    <name type="scientific">Aspergillus fumigatiaffinis</name>
    <dbReference type="NCBI Taxonomy" id="340414"/>
    <lineage>
        <taxon>Eukaryota</taxon>
        <taxon>Fungi</taxon>
        <taxon>Dikarya</taxon>
        <taxon>Ascomycota</taxon>
        <taxon>Pezizomycotina</taxon>
        <taxon>Eurotiomycetes</taxon>
        <taxon>Eurotiomycetidae</taxon>
        <taxon>Eurotiales</taxon>
        <taxon>Aspergillaceae</taxon>
        <taxon>Aspergillus</taxon>
        <taxon>Aspergillus subgen. Fumigati</taxon>
    </lineage>
</organism>
<evidence type="ECO:0000256" key="2">
    <source>
        <dbReference type="ARBA" id="ARBA00023002"/>
    </source>
</evidence>
<gene>
    <name evidence="9" type="ORF">CNMCM6805_001913</name>
</gene>
<dbReference type="InterPro" id="IPR016161">
    <property type="entry name" value="Ald_DH/histidinol_DH"/>
</dbReference>
<evidence type="ECO:0000256" key="6">
    <source>
        <dbReference type="PROSITE-ProRule" id="PRU10007"/>
    </source>
</evidence>
<dbReference type="FunFam" id="3.40.605.10:FF:000029">
    <property type="entry name" value="Aldehyde dehydrogenase, mitochondrial"/>
    <property type="match status" value="1"/>
</dbReference>
<comment type="similarity">
    <text evidence="1 7">Belongs to the aldehyde dehydrogenase family.</text>
</comment>
<dbReference type="EMBL" id="JAAAPX010000145">
    <property type="protein sequence ID" value="KAF4228730.1"/>
    <property type="molecule type" value="Genomic_DNA"/>
</dbReference>
<feature type="domain" description="Aldehyde dehydrogenase" evidence="8">
    <location>
        <begin position="1"/>
        <end position="403"/>
    </location>
</feature>
<keyword evidence="2 7" id="KW-0560">Oxidoreductase</keyword>
<evidence type="ECO:0000256" key="4">
    <source>
        <dbReference type="ARBA" id="ARBA00024226"/>
    </source>
</evidence>
<evidence type="ECO:0000313" key="9">
    <source>
        <dbReference type="EMBL" id="KAF4228730.1"/>
    </source>
</evidence>
<name>A0A8H4GUU9_9EURO</name>
<dbReference type="PANTHER" id="PTHR11699">
    <property type="entry name" value="ALDEHYDE DEHYDROGENASE-RELATED"/>
    <property type="match status" value="1"/>
</dbReference>
<evidence type="ECO:0000256" key="7">
    <source>
        <dbReference type="RuleBase" id="RU003345"/>
    </source>
</evidence>
<keyword evidence="10" id="KW-1185">Reference proteome</keyword>
<reference evidence="9" key="1">
    <citation type="journal article" date="2020" name="bioRxiv">
        <title>Genomic and phenotypic heterogeneity of clinical isolates of the human pathogens Aspergillus fumigatus, Aspergillus lentulus and Aspergillus fumigatiaffinis.</title>
        <authorList>
            <person name="dos Santos R.A.C."/>
            <person name="Steenwyk J.L."/>
            <person name="Rivero-Menendez O."/>
            <person name="Mead M.E."/>
            <person name="Silva L.P."/>
            <person name="Bastos R.W."/>
            <person name="Alastruey-Izquierdo A."/>
            <person name="Goldman G.H."/>
            <person name="Rokas A."/>
        </authorList>
    </citation>
    <scope>NUCLEOTIDE SEQUENCE</scope>
    <source>
        <strain evidence="9">CNM-CM6805</strain>
    </source>
</reference>
<evidence type="ECO:0000259" key="8">
    <source>
        <dbReference type="Pfam" id="PF00171"/>
    </source>
</evidence>
<dbReference type="Gene3D" id="3.40.605.10">
    <property type="entry name" value="Aldehyde Dehydrogenase, Chain A, domain 1"/>
    <property type="match status" value="1"/>
</dbReference>
<dbReference type="InterPro" id="IPR029510">
    <property type="entry name" value="Ald_DH_CS_GLU"/>
</dbReference>
<dbReference type="SUPFAM" id="SSF53720">
    <property type="entry name" value="ALDH-like"/>
    <property type="match status" value="1"/>
</dbReference>
<dbReference type="FunFam" id="3.40.309.10:FF:000012">
    <property type="entry name" value="Betaine aldehyde dehydrogenase"/>
    <property type="match status" value="1"/>
</dbReference>
<evidence type="ECO:0000256" key="1">
    <source>
        <dbReference type="ARBA" id="ARBA00009986"/>
    </source>
</evidence>
<accession>A0A8H4GUU9</accession>
<keyword evidence="3" id="KW-0520">NAD</keyword>
<dbReference type="InterPro" id="IPR015590">
    <property type="entry name" value="Aldehyde_DH_dom"/>
</dbReference>
<dbReference type="GO" id="GO:0004029">
    <property type="term" value="F:aldehyde dehydrogenase (NAD+) activity"/>
    <property type="evidence" value="ECO:0007669"/>
    <property type="project" value="UniProtKB-EC"/>
</dbReference>
<evidence type="ECO:0000256" key="3">
    <source>
        <dbReference type="ARBA" id="ARBA00023027"/>
    </source>
</evidence>
<dbReference type="AlphaFoldDB" id="A0A8H4GUU9"/>
<proteinExistence type="inferred from homology"/>
<comment type="catalytic activity">
    <reaction evidence="5">
        <text>an aldehyde + NAD(+) + H2O = a carboxylate + NADH + 2 H(+)</text>
        <dbReference type="Rhea" id="RHEA:16185"/>
        <dbReference type="ChEBI" id="CHEBI:15377"/>
        <dbReference type="ChEBI" id="CHEBI:15378"/>
        <dbReference type="ChEBI" id="CHEBI:17478"/>
        <dbReference type="ChEBI" id="CHEBI:29067"/>
        <dbReference type="ChEBI" id="CHEBI:57540"/>
        <dbReference type="ChEBI" id="CHEBI:57945"/>
        <dbReference type="EC" id="1.2.1.3"/>
    </reaction>
</comment>
<evidence type="ECO:0000313" key="10">
    <source>
        <dbReference type="Proteomes" id="UP000653565"/>
    </source>
</evidence>
<dbReference type="Gene3D" id="3.40.309.10">
    <property type="entry name" value="Aldehyde Dehydrogenase, Chain A, domain 2"/>
    <property type="match status" value="1"/>
</dbReference>
<sequence>MTKLASLILESENELAHLEALSMGRPILGYWDAKAAAKKLQYFASCGWNGQGQTSLHTPGFINMTLRQPFGVVAVIIPWNVPVYFFVNKVAPAIAAGNTVVIKSSEKAPLTSAKLAQLIQRANFPPGVINVLSGHGDISGTTLAHHMDVRLITFTGSGRTGRLIQQAAAKSNLKNVVFELGGKSPTVIFADADLERAAKESAYSIQWNSGQVCMANSRIYVHKSVAERFISLFKKNLEYVRMGDPTNPDVNHGPQADEVQFKTVKRYIEMGKRDGKLILGGEELPEHKGYFVPPTIFTDTPEDAQIMKEEVFGPVVNINVFESESEVIQKVNATEFGLYAAVYTRDMSRAMRFATSMEAGTVGINCTSPTGAFDLPFGGYKASGIGREGIHHSLDNYLETKTVLLKVD</sequence>
<comment type="caution">
    <text evidence="9">The sequence shown here is derived from an EMBL/GenBank/DDBJ whole genome shotgun (WGS) entry which is preliminary data.</text>
</comment>
<dbReference type="InterPro" id="IPR016162">
    <property type="entry name" value="Ald_DH_N"/>
</dbReference>
<dbReference type="PROSITE" id="PS00687">
    <property type="entry name" value="ALDEHYDE_DEHYDR_GLU"/>
    <property type="match status" value="1"/>
</dbReference>
<dbReference type="EC" id="1.2.1.3" evidence="4"/>
<protein>
    <recommendedName>
        <fullName evidence="4">aldehyde dehydrogenase (NAD(+))</fullName>
        <ecNumber evidence="4">1.2.1.3</ecNumber>
    </recommendedName>
</protein>
<evidence type="ECO:0000256" key="5">
    <source>
        <dbReference type="ARBA" id="ARBA00049194"/>
    </source>
</evidence>
<dbReference type="Proteomes" id="UP000653565">
    <property type="component" value="Unassembled WGS sequence"/>
</dbReference>
<dbReference type="InterPro" id="IPR016163">
    <property type="entry name" value="Ald_DH_C"/>
</dbReference>